<reference evidence="2 3" key="1">
    <citation type="submission" date="2023-03" db="EMBL/GenBank/DDBJ databases">
        <title>High recombination rates correlate with genetic variation in Cardiocondyla obscurior ants.</title>
        <authorList>
            <person name="Errbii M."/>
        </authorList>
    </citation>
    <scope>NUCLEOTIDE SEQUENCE [LARGE SCALE GENOMIC DNA]</scope>
    <source>
        <strain evidence="2">Alpha-2009</strain>
        <tissue evidence="2">Whole body</tissue>
    </source>
</reference>
<proteinExistence type="predicted"/>
<dbReference type="EMBL" id="JADYXP020000011">
    <property type="protein sequence ID" value="KAL0114349.1"/>
    <property type="molecule type" value="Genomic_DNA"/>
</dbReference>
<accession>A0AAW2FH45</accession>
<name>A0AAW2FH45_9HYME</name>
<feature type="transmembrane region" description="Helical" evidence="1">
    <location>
        <begin position="60"/>
        <end position="78"/>
    </location>
</feature>
<evidence type="ECO:0000313" key="3">
    <source>
        <dbReference type="Proteomes" id="UP001430953"/>
    </source>
</evidence>
<comment type="caution">
    <text evidence="2">The sequence shown here is derived from an EMBL/GenBank/DDBJ whole genome shotgun (WGS) entry which is preliminary data.</text>
</comment>
<keyword evidence="1" id="KW-0812">Transmembrane</keyword>
<keyword evidence="3" id="KW-1185">Reference proteome</keyword>
<evidence type="ECO:0000313" key="2">
    <source>
        <dbReference type="EMBL" id="KAL0114349.1"/>
    </source>
</evidence>
<keyword evidence="1" id="KW-0472">Membrane</keyword>
<sequence length="83" mass="10310">MENTIKLITEQKKKELRNDVATELLHDIKVQEQKKKESMKTIKYYCNRFRYYHYYCAEKLNLMLTVICIWIIKILFFLRSHNY</sequence>
<organism evidence="2 3">
    <name type="scientific">Cardiocondyla obscurior</name>
    <dbReference type="NCBI Taxonomy" id="286306"/>
    <lineage>
        <taxon>Eukaryota</taxon>
        <taxon>Metazoa</taxon>
        <taxon>Ecdysozoa</taxon>
        <taxon>Arthropoda</taxon>
        <taxon>Hexapoda</taxon>
        <taxon>Insecta</taxon>
        <taxon>Pterygota</taxon>
        <taxon>Neoptera</taxon>
        <taxon>Endopterygota</taxon>
        <taxon>Hymenoptera</taxon>
        <taxon>Apocrita</taxon>
        <taxon>Aculeata</taxon>
        <taxon>Formicoidea</taxon>
        <taxon>Formicidae</taxon>
        <taxon>Myrmicinae</taxon>
        <taxon>Cardiocondyla</taxon>
    </lineage>
</organism>
<gene>
    <name evidence="2" type="ORF">PUN28_011539</name>
</gene>
<protein>
    <submittedName>
        <fullName evidence="2">Uncharacterized protein</fullName>
    </submittedName>
</protein>
<evidence type="ECO:0000256" key="1">
    <source>
        <dbReference type="SAM" id="Phobius"/>
    </source>
</evidence>
<dbReference type="Proteomes" id="UP001430953">
    <property type="component" value="Unassembled WGS sequence"/>
</dbReference>
<dbReference type="AlphaFoldDB" id="A0AAW2FH45"/>
<keyword evidence="1" id="KW-1133">Transmembrane helix</keyword>